<comment type="caution">
    <text evidence="5">The sequence shown here is derived from an EMBL/GenBank/DDBJ whole genome shotgun (WGS) entry which is preliminary data.</text>
</comment>
<dbReference type="InterPro" id="IPR027417">
    <property type="entry name" value="P-loop_NTPase"/>
</dbReference>
<organism evidence="5 6">
    <name type="scientific">Streptococcus mitis</name>
    <dbReference type="NCBI Taxonomy" id="28037"/>
    <lineage>
        <taxon>Bacteria</taxon>
        <taxon>Bacillati</taxon>
        <taxon>Bacillota</taxon>
        <taxon>Bacilli</taxon>
        <taxon>Lactobacillales</taxon>
        <taxon>Streptococcaceae</taxon>
        <taxon>Streptococcus</taxon>
        <taxon>Streptococcus mitis group</taxon>
    </lineage>
</organism>
<dbReference type="SUPFAM" id="SSF52540">
    <property type="entry name" value="P-loop containing nucleoside triphosphate hydrolases"/>
    <property type="match status" value="1"/>
</dbReference>
<dbReference type="Pfam" id="PF00437">
    <property type="entry name" value="T2SSE"/>
    <property type="match status" value="1"/>
</dbReference>
<sequence length="333" mass="37851">MELLFLFFQIFANSIGEEVSMVQEIAQEIIRSARKKGAQDIYFVPKLDAYELHMRVGDERCKIGCYDFEKFAAVISHFKFVAGMNVGEKRRSQLGSCDYEYDQKMASLRLSTVGDYRGHESLVIRLLHDEEQDLHFWFQDIGELGKQYRQRGLYLFAGPVGSGKTTLMHELAKSLFKGQQVMSIEDPVEIKQDDMLQLQLNEAIGLTYENLIKLSLRHRPDLLIIGEIRDSETARAVVRASLTGATVFSTIHAKSIRGVYERLLELGVSEEELAVVLQGVCYQRLIGGGGIVDFANKDYQEHQPTSWNEQIDQLLKDGHITSLQAETEKISYS</sequence>
<gene>
    <name evidence="5" type="ORF">HMPREF3228_01710</name>
</gene>
<comment type="similarity">
    <text evidence="1">Belongs to the GSP E family.</text>
</comment>
<dbReference type="InterPro" id="IPR047667">
    <property type="entry name" value="ATPase_ComGA"/>
</dbReference>
<dbReference type="CDD" id="cd01129">
    <property type="entry name" value="PulE-GspE-like"/>
    <property type="match status" value="1"/>
</dbReference>
<dbReference type="PROSITE" id="PS00662">
    <property type="entry name" value="T2SP_E"/>
    <property type="match status" value="1"/>
</dbReference>
<evidence type="ECO:0000256" key="3">
    <source>
        <dbReference type="ARBA" id="ARBA00022840"/>
    </source>
</evidence>
<evidence type="ECO:0000256" key="1">
    <source>
        <dbReference type="ARBA" id="ARBA00006611"/>
    </source>
</evidence>
<name>A0A133RUB7_STRMT</name>
<dbReference type="InterPro" id="IPR003593">
    <property type="entry name" value="AAA+_ATPase"/>
</dbReference>
<dbReference type="NCBIfam" id="NF041000">
    <property type="entry name" value="ATPase_ComGA"/>
    <property type="match status" value="1"/>
</dbReference>
<dbReference type="PATRIC" id="fig|28037.231.peg.1694"/>
<dbReference type="GO" id="GO:0005524">
    <property type="term" value="F:ATP binding"/>
    <property type="evidence" value="ECO:0007669"/>
    <property type="project" value="UniProtKB-KW"/>
</dbReference>
<accession>A0A133RUB7</accession>
<dbReference type="GO" id="GO:0016887">
    <property type="term" value="F:ATP hydrolysis activity"/>
    <property type="evidence" value="ECO:0007669"/>
    <property type="project" value="TreeGrafter"/>
</dbReference>
<dbReference type="AlphaFoldDB" id="A0A133RUB7"/>
<dbReference type="SMART" id="SM00382">
    <property type="entry name" value="AAA"/>
    <property type="match status" value="1"/>
</dbReference>
<dbReference type="FunFam" id="3.40.50.300:FF:002381">
    <property type="entry name" value="Type II/IV secretion system protein"/>
    <property type="match status" value="1"/>
</dbReference>
<dbReference type="Proteomes" id="UP000070065">
    <property type="component" value="Unassembled WGS sequence"/>
</dbReference>
<keyword evidence="3" id="KW-0067">ATP-binding</keyword>
<feature type="domain" description="Bacterial type II secretion system protein E" evidence="4">
    <location>
        <begin position="216"/>
        <end position="230"/>
    </location>
</feature>
<dbReference type="GO" id="GO:0005886">
    <property type="term" value="C:plasma membrane"/>
    <property type="evidence" value="ECO:0007669"/>
    <property type="project" value="TreeGrafter"/>
</dbReference>
<reference evidence="5 6" key="1">
    <citation type="submission" date="2016-01" db="EMBL/GenBank/DDBJ databases">
        <authorList>
            <person name="Oliw E.H."/>
        </authorList>
    </citation>
    <scope>NUCLEOTIDE SEQUENCE [LARGE SCALE GENOMIC DNA]</scope>
    <source>
        <strain evidence="5 6">CMW7705B</strain>
    </source>
</reference>
<dbReference type="EMBL" id="LRQR01000099">
    <property type="protein sequence ID" value="KXA58673.1"/>
    <property type="molecule type" value="Genomic_DNA"/>
</dbReference>
<proteinExistence type="inferred from homology"/>
<dbReference type="PANTHER" id="PTHR30258:SF2">
    <property type="entry name" value="COMG OPERON PROTEIN 1"/>
    <property type="match status" value="1"/>
</dbReference>
<dbReference type="Gene3D" id="3.30.450.90">
    <property type="match status" value="1"/>
</dbReference>
<keyword evidence="2" id="KW-0547">Nucleotide-binding</keyword>
<dbReference type="InterPro" id="IPR001482">
    <property type="entry name" value="T2SS/T4SS_dom"/>
</dbReference>
<evidence type="ECO:0000256" key="2">
    <source>
        <dbReference type="ARBA" id="ARBA00022741"/>
    </source>
</evidence>
<evidence type="ECO:0000313" key="5">
    <source>
        <dbReference type="EMBL" id="KXA58673.1"/>
    </source>
</evidence>
<evidence type="ECO:0000313" key="6">
    <source>
        <dbReference type="Proteomes" id="UP000070065"/>
    </source>
</evidence>
<protein>
    <submittedName>
        <fullName evidence="5">Type II/IV secretion system protein</fullName>
    </submittedName>
</protein>
<evidence type="ECO:0000259" key="4">
    <source>
        <dbReference type="PROSITE" id="PS00662"/>
    </source>
</evidence>
<dbReference type="PANTHER" id="PTHR30258">
    <property type="entry name" value="TYPE II SECRETION SYSTEM PROTEIN GSPE-RELATED"/>
    <property type="match status" value="1"/>
</dbReference>
<dbReference type="Gene3D" id="3.40.50.300">
    <property type="entry name" value="P-loop containing nucleotide triphosphate hydrolases"/>
    <property type="match status" value="1"/>
</dbReference>